<dbReference type="EMBL" id="AP018227">
    <property type="protein sequence ID" value="BAY84480.1"/>
    <property type="molecule type" value="Genomic_DNA"/>
</dbReference>
<name>A0A1Z4LTB6_9CYAN</name>
<keyword evidence="2" id="KW-1185">Reference proteome</keyword>
<organism evidence="1 2">
    <name type="scientific">Calothrix parasitica NIES-267</name>
    <dbReference type="NCBI Taxonomy" id="1973488"/>
    <lineage>
        <taxon>Bacteria</taxon>
        <taxon>Bacillati</taxon>
        <taxon>Cyanobacteriota</taxon>
        <taxon>Cyanophyceae</taxon>
        <taxon>Nostocales</taxon>
        <taxon>Calotrichaceae</taxon>
        <taxon>Calothrix</taxon>
    </lineage>
</organism>
<dbReference type="AlphaFoldDB" id="A0A1Z4LTB6"/>
<protein>
    <recommendedName>
        <fullName evidence="3">Pb-reticulocyte binding protein</fullName>
    </recommendedName>
</protein>
<gene>
    <name evidence="1" type="ORF">NIES267_39760</name>
</gene>
<dbReference type="Proteomes" id="UP000218418">
    <property type="component" value="Chromosome"/>
</dbReference>
<dbReference type="OrthoDB" id="515582at2"/>
<evidence type="ECO:0008006" key="3">
    <source>
        <dbReference type="Google" id="ProtNLM"/>
    </source>
</evidence>
<reference evidence="1 2" key="1">
    <citation type="submission" date="2017-06" db="EMBL/GenBank/DDBJ databases">
        <title>Genome sequencing of cyanobaciteial culture collection at National Institute for Environmental Studies (NIES).</title>
        <authorList>
            <person name="Hirose Y."/>
            <person name="Shimura Y."/>
            <person name="Fujisawa T."/>
            <person name="Nakamura Y."/>
            <person name="Kawachi M."/>
        </authorList>
    </citation>
    <scope>NUCLEOTIDE SEQUENCE [LARGE SCALE GENOMIC DNA]</scope>
    <source>
        <strain evidence="1 2">NIES-267</strain>
    </source>
</reference>
<evidence type="ECO:0000313" key="2">
    <source>
        <dbReference type="Proteomes" id="UP000218418"/>
    </source>
</evidence>
<proteinExistence type="predicted"/>
<accession>A0A1Z4LTB6</accession>
<evidence type="ECO:0000313" key="1">
    <source>
        <dbReference type="EMBL" id="BAY84480.1"/>
    </source>
</evidence>
<sequence length="81" mass="9693">MIQAIDAEQIFVTNLEQFMTKADKFIKVYYSGVSDDNHLREMIQELKNLVSDTDLQQLEIDYQHNCEIKDLMSDYHDSCWW</sequence>